<comment type="catalytic activity">
    <reaction evidence="2">
        <text>2 GTP = 3',3'-c-di-GMP + 2 diphosphate</text>
        <dbReference type="Rhea" id="RHEA:24898"/>
        <dbReference type="ChEBI" id="CHEBI:33019"/>
        <dbReference type="ChEBI" id="CHEBI:37565"/>
        <dbReference type="ChEBI" id="CHEBI:58805"/>
        <dbReference type="EC" id="2.7.7.65"/>
    </reaction>
</comment>
<comment type="caution">
    <text evidence="5">The sequence shown here is derived from an EMBL/GenBank/DDBJ whole genome shotgun (WGS) entry which is preliminary data.</text>
</comment>
<dbReference type="SMART" id="SM00028">
    <property type="entry name" value="TPR"/>
    <property type="match status" value="5"/>
</dbReference>
<dbReference type="InterPro" id="IPR000160">
    <property type="entry name" value="GGDEF_dom"/>
</dbReference>
<evidence type="ECO:0000256" key="3">
    <source>
        <dbReference type="SAM" id="SignalP"/>
    </source>
</evidence>
<dbReference type="PROSITE" id="PS50887">
    <property type="entry name" value="GGDEF"/>
    <property type="match status" value="1"/>
</dbReference>
<dbReference type="SUPFAM" id="SSF48452">
    <property type="entry name" value="TPR-like"/>
    <property type="match status" value="1"/>
</dbReference>
<dbReference type="InterPro" id="IPR011990">
    <property type="entry name" value="TPR-like_helical_dom_sf"/>
</dbReference>
<evidence type="ECO:0000256" key="2">
    <source>
        <dbReference type="ARBA" id="ARBA00034247"/>
    </source>
</evidence>
<reference evidence="5 6" key="1">
    <citation type="submission" date="2014-10" db="EMBL/GenBank/DDBJ databases">
        <title>Genome sequencing of Vibrio sinaloensis T08.</title>
        <authorList>
            <person name="Chan K.-G."/>
            <person name="Mohamad N.I."/>
        </authorList>
    </citation>
    <scope>NUCLEOTIDE SEQUENCE [LARGE SCALE GENOMIC DNA]</scope>
    <source>
        <strain evidence="5 6">T08</strain>
    </source>
</reference>
<dbReference type="NCBIfam" id="TIGR00254">
    <property type="entry name" value="GGDEF"/>
    <property type="match status" value="1"/>
</dbReference>
<protein>
    <recommendedName>
        <fullName evidence="1">diguanylate cyclase</fullName>
        <ecNumber evidence="1">2.7.7.65</ecNumber>
    </recommendedName>
</protein>
<dbReference type="InterPro" id="IPR029787">
    <property type="entry name" value="Nucleotide_cyclase"/>
</dbReference>
<evidence type="ECO:0000256" key="1">
    <source>
        <dbReference type="ARBA" id="ARBA00012528"/>
    </source>
</evidence>
<dbReference type="PANTHER" id="PTHR45138:SF9">
    <property type="entry name" value="DIGUANYLATE CYCLASE DGCM-RELATED"/>
    <property type="match status" value="1"/>
</dbReference>
<gene>
    <name evidence="5" type="ORF">NM06_16130</name>
</gene>
<dbReference type="CDD" id="cd01949">
    <property type="entry name" value="GGDEF"/>
    <property type="match status" value="1"/>
</dbReference>
<dbReference type="Gene3D" id="3.30.70.270">
    <property type="match status" value="1"/>
</dbReference>
<dbReference type="EC" id="2.7.7.65" evidence="1"/>
<name>A0A0A5HW16_PHOS4</name>
<dbReference type="Pfam" id="PF00990">
    <property type="entry name" value="GGDEF"/>
    <property type="match status" value="1"/>
</dbReference>
<keyword evidence="3" id="KW-0732">Signal</keyword>
<evidence type="ECO:0000313" key="6">
    <source>
        <dbReference type="Proteomes" id="UP000030451"/>
    </source>
</evidence>
<feature type="domain" description="GGDEF" evidence="4">
    <location>
        <begin position="507"/>
        <end position="642"/>
    </location>
</feature>
<dbReference type="PANTHER" id="PTHR45138">
    <property type="entry name" value="REGULATORY COMPONENTS OF SENSORY TRANSDUCTION SYSTEM"/>
    <property type="match status" value="1"/>
</dbReference>
<feature type="signal peptide" evidence="3">
    <location>
        <begin position="1"/>
        <end position="22"/>
    </location>
</feature>
<dbReference type="SMART" id="SM00267">
    <property type="entry name" value="GGDEF"/>
    <property type="match status" value="1"/>
</dbReference>
<dbReference type="GO" id="GO:0052621">
    <property type="term" value="F:diguanylate cyclase activity"/>
    <property type="evidence" value="ECO:0007669"/>
    <property type="project" value="UniProtKB-EC"/>
</dbReference>
<dbReference type="InterPro" id="IPR043128">
    <property type="entry name" value="Rev_trsase/Diguanyl_cyclase"/>
</dbReference>
<sequence length="656" mass="73710">MMTRLFSRLTLVTLLLSPMTLAQDDLASWEQAYNQVLASDEQRALAMLQDRYNALSPSIEKLYVSSKIHGFMILRGQPYHGNQIPHQEEYSRLEQTFISALNSEEHLKFGAAKQGYLTLLRHAMETNNLNGKILFEYHLCRSLNRQGQFHKAALYCSSLNTHLDDSRHSTLPKYLALRVIANNQEYLGNYQSALKAYQEYLAIIPSHVDPSGVYNDASLLLKNLGNLPLAKEYANIALKLRSESKSELLLAQTHHSMGDILLSAQDYESAIHHFEQSRRTLVKYNHVYGLTYALLGLGKANIALQSYDVGNAFLLEALENASIQGNDQIRGDIYLTLSEAYQKQSMHIRAEDFANNALSLADAIGSAPLKGDALKSLSNIAEAQKQYQRALQYHQAYVTAEISKRDKQHQSAYLALGTAQREYIQQLQQSDLMEKNEQLADELSEYKSLFHIFASGCAALIGLLIFSSYSRKRALNVAELDAVTGAKNRASTIRDIKLLPKISDSRLKHLVILLDLDDFKQINDLYGHPTGDKALRKVAEAIKSQCTARDLFGRLGGEEFVVVMTKVDELDVADRVEQLHNSISTAYFQSESRQKLNVTASIAYLATSKPLSDFDELYSILDQALYQVKQTGKNRTIDAFNEPIYLESSAYAPVQT</sequence>
<evidence type="ECO:0000313" key="5">
    <source>
        <dbReference type="EMBL" id="KGY07679.1"/>
    </source>
</evidence>
<dbReference type="OrthoDB" id="5906165at2"/>
<dbReference type="InterPro" id="IPR050469">
    <property type="entry name" value="Diguanylate_Cyclase"/>
</dbReference>
<dbReference type="AlphaFoldDB" id="A0A0A5HW16"/>
<dbReference type="Gene3D" id="1.25.40.10">
    <property type="entry name" value="Tetratricopeptide repeat domain"/>
    <property type="match status" value="2"/>
</dbReference>
<dbReference type="Proteomes" id="UP000030451">
    <property type="component" value="Unassembled WGS sequence"/>
</dbReference>
<organism evidence="5 6">
    <name type="scientific">Photobacterium sp. (strain ATCC 43367)</name>
    <dbReference type="NCBI Taxonomy" id="379097"/>
    <lineage>
        <taxon>Bacteria</taxon>
        <taxon>Pseudomonadati</taxon>
        <taxon>Pseudomonadota</taxon>
        <taxon>Gammaproteobacteria</taxon>
        <taxon>Vibrionales</taxon>
        <taxon>Vibrionaceae</taxon>
        <taxon>Vibrio</taxon>
        <taxon>Vibrio oreintalis group</taxon>
    </lineage>
</organism>
<accession>A0A0A5HW16</accession>
<evidence type="ECO:0000259" key="4">
    <source>
        <dbReference type="PROSITE" id="PS50887"/>
    </source>
</evidence>
<feature type="chain" id="PRO_5002022343" description="diguanylate cyclase" evidence="3">
    <location>
        <begin position="23"/>
        <end position="656"/>
    </location>
</feature>
<dbReference type="InterPro" id="IPR019734">
    <property type="entry name" value="TPR_rpt"/>
</dbReference>
<dbReference type="SUPFAM" id="SSF55073">
    <property type="entry name" value="Nucleotide cyclase"/>
    <property type="match status" value="1"/>
</dbReference>
<dbReference type="EMBL" id="JRWP01000041">
    <property type="protein sequence ID" value="KGY07679.1"/>
    <property type="molecule type" value="Genomic_DNA"/>
</dbReference>
<dbReference type="RefSeq" id="WP_038192137.1">
    <property type="nucleotide sequence ID" value="NZ_JRWP01000041.1"/>
</dbReference>
<proteinExistence type="predicted"/>
<dbReference type="STRING" id="379097.SE23_15070"/>